<sequence>MARPRIDSLQPGFSLSENIWGTSSWGTINNPNLEPLESKNIDVSWEWYFAEGGLLAATLFYKDMKNFEESESISVYWQDFRGATDLTGVTALSALMEIPDESRCLPDRYSIWHDIGVRSGCDLVTVRANRNGAGATTQGVELSYNQNYDFLPGIWSGLGIALNYTYSDSETEAEQGTLTTELAAMPLARVPRHTANATLFWERDGHLIRLSYNYRTDSLENRSFFNGALWNEGGDRLDLSATWKINDNFSMTLSGVNLTDEISRQYYTSLTDPGIEAEGNALDGDVTTSRTIKEWQTGRLFRLGVRASF</sequence>
<dbReference type="SUPFAM" id="SSF56935">
    <property type="entry name" value="Porins"/>
    <property type="match status" value="1"/>
</dbReference>
<dbReference type="EMBL" id="VHSG01000012">
    <property type="protein sequence ID" value="TQV78834.1"/>
    <property type="molecule type" value="Genomic_DNA"/>
</dbReference>
<dbReference type="Proteomes" id="UP000319732">
    <property type="component" value="Unassembled WGS sequence"/>
</dbReference>
<dbReference type="PANTHER" id="PTHR40980:SF3">
    <property type="entry name" value="TONB-DEPENDENT RECEPTOR-LIKE BETA-BARREL DOMAIN-CONTAINING PROTEIN"/>
    <property type="match status" value="1"/>
</dbReference>
<protein>
    <submittedName>
        <fullName evidence="5">TonB-dependent receptor</fullName>
    </submittedName>
</protein>
<gene>
    <name evidence="5" type="ORF">FKG94_12495</name>
</gene>
<keyword evidence="6" id="KW-1185">Reference proteome</keyword>
<accession>A0A545TNN9</accession>
<dbReference type="OrthoDB" id="8727862at2"/>
<comment type="caution">
    <text evidence="5">The sequence shown here is derived from an EMBL/GenBank/DDBJ whole genome shotgun (WGS) entry which is preliminary data.</text>
</comment>
<evidence type="ECO:0000256" key="3">
    <source>
        <dbReference type="ARBA" id="ARBA00023237"/>
    </source>
</evidence>
<reference evidence="5 6" key="1">
    <citation type="submission" date="2019-06" db="EMBL/GenBank/DDBJ databases">
        <title>Whole genome sequence for Cellvibrionaceae sp. R142.</title>
        <authorList>
            <person name="Wang G."/>
        </authorList>
    </citation>
    <scope>NUCLEOTIDE SEQUENCE [LARGE SCALE GENOMIC DNA]</scope>
    <source>
        <strain evidence="5 6">R142</strain>
    </source>
</reference>
<keyword evidence="2" id="KW-0472">Membrane</keyword>
<evidence type="ECO:0000256" key="2">
    <source>
        <dbReference type="ARBA" id="ARBA00023136"/>
    </source>
</evidence>
<dbReference type="Pfam" id="PF00593">
    <property type="entry name" value="TonB_dep_Rec_b-barrel"/>
    <property type="match status" value="1"/>
</dbReference>
<name>A0A545TNN9_9GAMM</name>
<dbReference type="InterPro" id="IPR000531">
    <property type="entry name" value="Beta-barrel_TonB"/>
</dbReference>
<dbReference type="AlphaFoldDB" id="A0A545TNN9"/>
<proteinExistence type="predicted"/>
<dbReference type="PANTHER" id="PTHR40980">
    <property type="entry name" value="PLUG DOMAIN-CONTAINING PROTEIN"/>
    <property type="match status" value="1"/>
</dbReference>
<evidence type="ECO:0000259" key="4">
    <source>
        <dbReference type="Pfam" id="PF00593"/>
    </source>
</evidence>
<dbReference type="InterPro" id="IPR036942">
    <property type="entry name" value="Beta-barrel_TonB_sf"/>
</dbReference>
<organism evidence="5 6">
    <name type="scientific">Exilibacterium tricleocarpae</name>
    <dbReference type="NCBI Taxonomy" id="2591008"/>
    <lineage>
        <taxon>Bacteria</taxon>
        <taxon>Pseudomonadati</taxon>
        <taxon>Pseudomonadota</taxon>
        <taxon>Gammaproteobacteria</taxon>
        <taxon>Cellvibrionales</taxon>
        <taxon>Cellvibrionaceae</taxon>
        <taxon>Exilibacterium</taxon>
    </lineage>
</organism>
<evidence type="ECO:0000256" key="1">
    <source>
        <dbReference type="ARBA" id="ARBA00004442"/>
    </source>
</evidence>
<evidence type="ECO:0000313" key="6">
    <source>
        <dbReference type="Proteomes" id="UP000319732"/>
    </source>
</evidence>
<evidence type="ECO:0000313" key="5">
    <source>
        <dbReference type="EMBL" id="TQV78834.1"/>
    </source>
</evidence>
<dbReference type="Gene3D" id="2.40.170.20">
    <property type="entry name" value="TonB-dependent receptor, beta-barrel domain"/>
    <property type="match status" value="1"/>
</dbReference>
<dbReference type="GO" id="GO:0009279">
    <property type="term" value="C:cell outer membrane"/>
    <property type="evidence" value="ECO:0007669"/>
    <property type="project" value="UniProtKB-SubCell"/>
</dbReference>
<keyword evidence="3" id="KW-0998">Cell outer membrane</keyword>
<keyword evidence="5" id="KW-0675">Receptor</keyword>
<feature type="domain" description="TonB-dependent receptor-like beta-barrel" evidence="4">
    <location>
        <begin position="4"/>
        <end position="258"/>
    </location>
</feature>
<comment type="subcellular location">
    <subcellularLocation>
        <location evidence="1">Cell outer membrane</location>
    </subcellularLocation>
</comment>